<dbReference type="InterPro" id="IPR017441">
    <property type="entry name" value="Protein_kinase_ATP_BS"/>
</dbReference>
<reference evidence="6 7" key="1">
    <citation type="journal article" date="2013" name="PLoS Genet.">
        <title>Distinctive expansion of potential virulence genes in the genome of the oomycete fish pathogen Saprolegnia parasitica.</title>
        <authorList>
            <person name="Jiang R.H."/>
            <person name="de Bruijn I."/>
            <person name="Haas B.J."/>
            <person name="Belmonte R."/>
            <person name="Lobach L."/>
            <person name="Christie J."/>
            <person name="van den Ackerveken G."/>
            <person name="Bottin A."/>
            <person name="Bulone V."/>
            <person name="Diaz-Moreno S.M."/>
            <person name="Dumas B."/>
            <person name="Fan L."/>
            <person name="Gaulin E."/>
            <person name="Govers F."/>
            <person name="Grenville-Briggs L.J."/>
            <person name="Horner N.R."/>
            <person name="Levin J.Z."/>
            <person name="Mammella M."/>
            <person name="Meijer H.J."/>
            <person name="Morris P."/>
            <person name="Nusbaum C."/>
            <person name="Oome S."/>
            <person name="Phillips A.J."/>
            <person name="van Rooyen D."/>
            <person name="Rzeszutek E."/>
            <person name="Saraiva M."/>
            <person name="Secombes C.J."/>
            <person name="Seidl M.F."/>
            <person name="Snel B."/>
            <person name="Stassen J.H."/>
            <person name="Sykes S."/>
            <person name="Tripathy S."/>
            <person name="van den Berg H."/>
            <person name="Vega-Arreguin J.C."/>
            <person name="Wawra S."/>
            <person name="Young S.K."/>
            <person name="Zeng Q."/>
            <person name="Dieguez-Uribeondo J."/>
            <person name="Russ C."/>
            <person name="Tyler B.M."/>
            <person name="van West P."/>
        </authorList>
    </citation>
    <scope>NUCLEOTIDE SEQUENCE [LARGE SCALE GENOMIC DNA]</scope>
    <source>
        <strain evidence="6 7">CBS 223.65</strain>
    </source>
</reference>
<dbReference type="OMA" id="KFARQIC"/>
<dbReference type="OrthoDB" id="10261027at2759"/>
<dbReference type="EMBL" id="KK583278">
    <property type="protein sequence ID" value="KDO21914.1"/>
    <property type="molecule type" value="Genomic_DNA"/>
</dbReference>
<sequence>MSLSVRPVWPSPKLHVAIAMARALADLHAAGLFHGSLSSHSVFLGVERRVKVGVPGTSDPNLSTLPWTAPERLGMFAPCTPEADIYALGVILTELDTLRAPFEEENWNDAQLMTAVGLHGRRPQLSDACDPRYVTLVDQCLARDTTRRPTATAIEGKTPLAMAIERGYSSMVAKLFDRVHRAAVEISEDGYAMTTTELGVGGSGVVLLGSYCGQNVAVKRFRSAKYYSSIEPEADALVACPSPFLVRLVAIAGRHSETPALLFEYMDGGRLQTHLEKKRMNERTSVHVTNLHVAWVIANALRDLHAKKFVHRDIKSDNVLLSLSGEIKLADLGMARPEATEMTEAAGTRFWMAPEILQAHGTTYGRPADIYAFGVLLTELNTCQLPYFDQDVQDRIAFNRGVINGTLRPTLTTECEPWLRTLVEMCLLGDPALRPTANQIVEMLQIEQVAAAASMGVTEACMRVVARDDVVALTQLLENSVSLETTLSNGALLLLVATTARATGTMQLLLDHIVDVNAMRVLDGLQI</sequence>
<accession>A0A067BTP8</accession>
<dbReference type="Pfam" id="PF07714">
    <property type="entry name" value="PK_Tyr_Ser-Thr"/>
    <property type="match status" value="1"/>
</dbReference>
<organism evidence="6 7">
    <name type="scientific">Saprolegnia parasitica (strain CBS 223.65)</name>
    <dbReference type="NCBI Taxonomy" id="695850"/>
    <lineage>
        <taxon>Eukaryota</taxon>
        <taxon>Sar</taxon>
        <taxon>Stramenopiles</taxon>
        <taxon>Oomycota</taxon>
        <taxon>Saprolegniomycetes</taxon>
        <taxon>Saprolegniales</taxon>
        <taxon>Saprolegniaceae</taxon>
        <taxon>Saprolegnia</taxon>
    </lineage>
</organism>
<dbReference type="PANTHER" id="PTHR44329:SF214">
    <property type="entry name" value="PROTEIN KINASE DOMAIN-CONTAINING PROTEIN"/>
    <property type="match status" value="1"/>
</dbReference>
<gene>
    <name evidence="6" type="ORF">SPRG_13097</name>
</gene>
<dbReference type="InterPro" id="IPR008271">
    <property type="entry name" value="Ser/Thr_kinase_AS"/>
</dbReference>
<dbReference type="PANTHER" id="PTHR44329">
    <property type="entry name" value="SERINE/THREONINE-PROTEIN KINASE TNNI3K-RELATED"/>
    <property type="match status" value="1"/>
</dbReference>
<evidence type="ECO:0000259" key="5">
    <source>
        <dbReference type="PROSITE" id="PS50011"/>
    </source>
</evidence>
<dbReference type="InterPro" id="IPR036770">
    <property type="entry name" value="Ankyrin_rpt-contain_sf"/>
</dbReference>
<dbReference type="Gene3D" id="1.10.510.10">
    <property type="entry name" value="Transferase(Phosphotransferase) domain 1"/>
    <property type="match status" value="2"/>
</dbReference>
<evidence type="ECO:0000313" key="7">
    <source>
        <dbReference type="Proteomes" id="UP000030745"/>
    </source>
</evidence>
<dbReference type="Gene3D" id="3.30.200.20">
    <property type="entry name" value="Phosphorylase Kinase, domain 1"/>
    <property type="match status" value="1"/>
</dbReference>
<keyword evidence="6" id="KW-0418">Kinase</keyword>
<dbReference type="InterPro" id="IPR051681">
    <property type="entry name" value="Ser/Thr_Kinases-Pseudokinases"/>
</dbReference>
<dbReference type="PRINTS" id="PR00109">
    <property type="entry name" value="TYRKINASE"/>
</dbReference>
<dbReference type="Proteomes" id="UP000030745">
    <property type="component" value="Unassembled WGS sequence"/>
</dbReference>
<keyword evidence="3 4" id="KW-0067">ATP-binding</keyword>
<dbReference type="PROSITE" id="PS00108">
    <property type="entry name" value="PROTEIN_KINASE_ST"/>
    <property type="match status" value="1"/>
</dbReference>
<proteinExistence type="predicted"/>
<evidence type="ECO:0000256" key="2">
    <source>
        <dbReference type="ARBA" id="ARBA00022741"/>
    </source>
</evidence>
<dbReference type="InterPro" id="IPR001245">
    <property type="entry name" value="Ser-Thr/Tyr_kinase_cat_dom"/>
</dbReference>
<protein>
    <submittedName>
        <fullName evidence="6">TKL protein kinase</fullName>
    </submittedName>
</protein>
<feature type="domain" description="Protein kinase" evidence="5">
    <location>
        <begin position="1"/>
        <end position="161"/>
    </location>
</feature>
<evidence type="ECO:0000256" key="3">
    <source>
        <dbReference type="ARBA" id="ARBA00022840"/>
    </source>
</evidence>
<keyword evidence="2 4" id="KW-0547">Nucleotide-binding</keyword>
<dbReference type="AlphaFoldDB" id="A0A067BTP8"/>
<dbReference type="RefSeq" id="XP_012207357.1">
    <property type="nucleotide sequence ID" value="XM_012351967.1"/>
</dbReference>
<evidence type="ECO:0000313" key="6">
    <source>
        <dbReference type="EMBL" id="KDO21914.1"/>
    </source>
</evidence>
<evidence type="ECO:0000256" key="4">
    <source>
        <dbReference type="PROSITE-ProRule" id="PRU10141"/>
    </source>
</evidence>
<dbReference type="InterPro" id="IPR011009">
    <property type="entry name" value="Kinase-like_dom_sf"/>
</dbReference>
<feature type="domain" description="Protein kinase" evidence="5">
    <location>
        <begin position="192"/>
        <end position="446"/>
    </location>
</feature>
<dbReference type="GO" id="GO:0004674">
    <property type="term" value="F:protein serine/threonine kinase activity"/>
    <property type="evidence" value="ECO:0007669"/>
    <property type="project" value="UniProtKB-KW"/>
</dbReference>
<keyword evidence="1" id="KW-0723">Serine/threonine-protein kinase</keyword>
<dbReference type="KEGG" id="spar:SPRG_13097"/>
<dbReference type="GO" id="GO:0005524">
    <property type="term" value="F:ATP binding"/>
    <property type="evidence" value="ECO:0007669"/>
    <property type="project" value="UniProtKB-UniRule"/>
</dbReference>
<name>A0A067BTP8_SAPPC</name>
<keyword evidence="7" id="KW-1185">Reference proteome</keyword>
<dbReference type="SUPFAM" id="SSF48403">
    <property type="entry name" value="Ankyrin repeat"/>
    <property type="match status" value="1"/>
</dbReference>
<evidence type="ECO:0000256" key="1">
    <source>
        <dbReference type="ARBA" id="ARBA00022527"/>
    </source>
</evidence>
<dbReference type="GeneID" id="24134999"/>
<dbReference type="PROSITE" id="PS50011">
    <property type="entry name" value="PROTEIN_KINASE_DOM"/>
    <property type="match status" value="2"/>
</dbReference>
<dbReference type="VEuPathDB" id="FungiDB:SPRG_13097"/>
<dbReference type="PROSITE" id="PS00107">
    <property type="entry name" value="PROTEIN_KINASE_ATP"/>
    <property type="match status" value="1"/>
</dbReference>
<feature type="binding site" evidence="4">
    <location>
        <position position="219"/>
    </location>
    <ligand>
        <name>ATP</name>
        <dbReference type="ChEBI" id="CHEBI:30616"/>
    </ligand>
</feature>
<dbReference type="SMART" id="SM00220">
    <property type="entry name" value="S_TKc"/>
    <property type="match status" value="1"/>
</dbReference>
<dbReference type="InterPro" id="IPR000719">
    <property type="entry name" value="Prot_kinase_dom"/>
</dbReference>
<dbReference type="SUPFAM" id="SSF56112">
    <property type="entry name" value="Protein kinase-like (PK-like)"/>
    <property type="match status" value="2"/>
</dbReference>
<keyword evidence="6" id="KW-0808">Transferase</keyword>
<dbReference type="STRING" id="695850.A0A067BTP8"/>
<dbReference type="Pfam" id="PF00069">
    <property type="entry name" value="Pkinase"/>
    <property type="match status" value="1"/>
</dbReference>